<dbReference type="PANTHER" id="PTHR38074:SF1">
    <property type="entry name" value="ALTERED INHERITANCE OF MITOCHONDRIA PROTEIN 24, MITOCHONDRIAL"/>
    <property type="match status" value="1"/>
</dbReference>
<proteinExistence type="predicted"/>
<reference evidence="1 2" key="1">
    <citation type="submission" date="2019-07" db="EMBL/GenBank/DDBJ databases">
        <title>Whole genome shotgun sequence of Deinococcus cellulosilyticus NBRC 106333.</title>
        <authorList>
            <person name="Hosoyama A."/>
            <person name="Uohara A."/>
            <person name="Ohji S."/>
            <person name="Ichikawa N."/>
        </authorList>
    </citation>
    <scope>NUCLEOTIDE SEQUENCE [LARGE SCALE GENOMIC DNA]</scope>
    <source>
        <strain evidence="1 2">NBRC 106333</strain>
    </source>
</reference>
<evidence type="ECO:0000313" key="2">
    <source>
        <dbReference type="Proteomes" id="UP000321306"/>
    </source>
</evidence>
<evidence type="ECO:0000313" key="1">
    <source>
        <dbReference type="EMBL" id="GEM48196.1"/>
    </source>
</evidence>
<dbReference type="Pfam" id="PF01987">
    <property type="entry name" value="AIM24"/>
    <property type="match status" value="1"/>
</dbReference>
<dbReference type="SUPFAM" id="SSF51219">
    <property type="entry name" value="TRAP-like"/>
    <property type="match status" value="1"/>
</dbReference>
<name>A0A511N6W7_DEIC1</name>
<dbReference type="PANTHER" id="PTHR38074">
    <property type="entry name" value="ALTERED INHERITANCE OF MITOCHONDRIA PROTEIN 24, MITOCHONDRIAL"/>
    <property type="match status" value="1"/>
</dbReference>
<gene>
    <name evidence="1" type="ORF">DC3_38310</name>
</gene>
<keyword evidence="2" id="KW-1185">Reference proteome</keyword>
<dbReference type="Gene3D" id="3.60.160.10">
    <property type="entry name" value="Mitochondrial biogenesis AIM24"/>
    <property type="match status" value="1"/>
</dbReference>
<dbReference type="RefSeq" id="WP_222594795.1">
    <property type="nucleotide sequence ID" value="NZ_BJXB01000018.1"/>
</dbReference>
<dbReference type="InterPro" id="IPR036983">
    <property type="entry name" value="AIM24_sf"/>
</dbReference>
<accession>A0A511N6W7</accession>
<dbReference type="EMBL" id="BJXB01000018">
    <property type="protein sequence ID" value="GEM48196.1"/>
    <property type="molecule type" value="Genomic_DNA"/>
</dbReference>
<comment type="caution">
    <text evidence="1">The sequence shown here is derived from an EMBL/GenBank/DDBJ whole genome shotgun (WGS) entry which is preliminary data.</text>
</comment>
<protein>
    <recommendedName>
        <fullName evidence="3">AIM24 family protein</fullName>
    </recommendedName>
</protein>
<sequence length="205" mass="22434">MPRFENKNKRMLQVQMSNEKIFALAGSMVAYEGNFKFEKSSLGGGGIFKALKRAATGEGIPLMVCQGSGTVYFAREAKEVNVIPLMGEKLFVESSSLLAYDQSVRTDVVFRGLRGMTSGQGLFTTTVEGQGTVTLLSEGPIIALEVTPQMPLCVDPDAFIAYKGNLQQDFIFDVNWKTFVGQDSGETFQLKFSGQGVVYIQPAER</sequence>
<evidence type="ECO:0008006" key="3">
    <source>
        <dbReference type="Google" id="ProtNLM"/>
    </source>
</evidence>
<organism evidence="1 2">
    <name type="scientific">Deinococcus cellulosilyticus (strain DSM 18568 / NBRC 106333 / KACC 11606 / 5516J-15)</name>
    <dbReference type="NCBI Taxonomy" id="1223518"/>
    <lineage>
        <taxon>Bacteria</taxon>
        <taxon>Thermotogati</taxon>
        <taxon>Deinococcota</taxon>
        <taxon>Deinococci</taxon>
        <taxon>Deinococcales</taxon>
        <taxon>Deinococcaceae</taxon>
        <taxon>Deinococcus</taxon>
    </lineage>
</organism>
<dbReference type="InterPro" id="IPR016031">
    <property type="entry name" value="Trp_RNA-bd_attenuator-like_dom"/>
</dbReference>
<dbReference type="Proteomes" id="UP000321306">
    <property type="component" value="Unassembled WGS sequence"/>
</dbReference>
<dbReference type="AlphaFoldDB" id="A0A511N6W7"/>
<dbReference type="InterPro" id="IPR002838">
    <property type="entry name" value="AIM24"/>
</dbReference>